<organism evidence="1 2">
    <name type="scientific">Lachancea lanzarotensis</name>
    <dbReference type="NCBI Taxonomy" id="1245769"/>
    <lineage>
        <taxon>Eukaryota</taxon>
        <taxon>Fungi</taxon>
        <taxon>Dikarya</taxon>
        <taxon>Ascomycota</taxon>
        <taxon>Saccharomycotina</taxon>
        <taxon>Saccharomycetes</taxon>
        <taxon>Saccharomycetales</taxon>
        <taxon>Saccharomycetaceae</taxon>
        <taxon>Lachancea</taxon>
    </lineage>
</organism>
<proteinExistence type="predicted"/>
<dbReference type="EMBL" id="LN736364">
    <property type="protein sequence ID" value="CEP62460.1"/>
    <property type="molecule type" value="Genomic_DNA"/>
</dbReference>
<dbReference type="GO" id="GO:0016279">
    <property type="term" value="F:protein-lysine N-methyltransferase activity"/>
    <property type="evidence" value="ECO:0007669"/>
    <property type="project" value="EnsemblFungi"/>
</dbReference>
<reference evidence="1 2" key="1">
    <citation type="submission" date="2014-12" db="EMBL/GenBank/DDBJ databases">
        <authorList>
            <person name="Neuveglise Cecile"/>
        </authorList>
    </citation>
    <scope>NUCLEOTIDE SEQUENCE [LARGE SCALE GENOMIC DNA]</scope>
    <source>
        <strain evidence="1 2">CBS 12615</strain>
    </source>
</reference>
<protein>
    <submittedName>
        <fullName evidence="1">LALA0S05e06150g1_1</fullName>
    </submittedName>
</protein>
<name>A0A0C7N377_9SACH</name>
<dbReference type="GO" id="GO:0005634">
    <property type="term" value="C:nucleus"/>
    <property type="evidence" value="ECO:0007669"/>
    <property type="project" value="TreeGrafter"/>
</dbReference>
<accession>A0A0C7N377</accession>
<dbReference type="InterPro" id="IPR050600">
    <property type="entry name" value="SETD3_SETD6_MTase"/>
</dbReference>
<dbReference type="PANTHER" id="PTHR13271">
    <property type="entry name" value="UNCHARACTERIZED PUTATIVE METHYLTRANSFERASE"/>
    <property type="match status" value="1"/>
</dbReference>
<dbReference type="Gene3D" id="3.90.1410.10">
    <property type="entry name" value="set domain protein methyltransferase, domain 1"/>
    <property type="match status" value="1"/>
</dbReference>
<gene>
    <name evidence="1" type="ORF">LALA0_S05e06150g</name>
</gene>
<dbReference type="OrthoDB" id="42889at2759"/>
<dbReference type="HOGENOM" id="CLU_030667_2_0_1"/>
<evidence type="ECO:0000313" key="1">
    <source>
        <dbReference type="EMBL" id="CEP62460.1"/>
    </source>
</evidence>
<evidence type="ECO:0000313" key="2">
    <source>
        <dbReference type="Proteomes" id="UP000054304"/>
    </source>
</evidence>
<dbReference type="RefSeq" id="XP_022628686.1">
    <property type="nucleotide sequence ID" value="XM_022772353.1"/>
</dbReference>
<sequence>MLSRELSELLAWGSDNGITWPTGLVFVETPEKGVSAIASTKISRATLQVPKHALFGGQLAENYFNCNQNTNSLLKLLLAKLKFDPNPTMMNTEDLKLKFGPYIRALPKEVASPLIWNPRELDLLGNTNLRTSIAQKLESMFAEWKVALVQVLGTEHDVKMGIAQVESILSQGEDEIYAQLTSKVFENTAQLPWWSFAAFLWSSIMFLSRAFPEKVVNSSANPTRIILLPVIDLLNHNYHSKVEWMHSDDSFCLKVLETVDEGGEFFNNYGGKGNEELLWGYGFVLQDNICDTVALKIKLPPDTLLRISKESSIRLPTIADYTRSAFDLSPEITEESEKLILEEKLNDGILYMLSATNNTCLMWLLDLFTSLERSETESLLNLRPRLQGLQNLRAALEAKHNSYSTEIVHLSTEEYPLHGYRAHAAQIYKSGQIKIIKSSISELKRLEKEYIYTHKHDLLSVNKLMRLDPDFFETGLSDLLQLEPGSDVALDSYETLLYLWIVHNRNTQPASEALQWVISQFNDYLRAQQADVVPICESIEILHHTLFAKDTQKEYLEKLQRAKAFVAANSYIRHSKDELILVRNIDV</sequence>
<dbReference type="PANTHER" id="PTHR13271:SF147">
    <property type="entry name" value="PROTEIN-LYSINE N-METHYLTRANSFERASE EFM1-RELATED"/>
    <property type="match status" value="1"/>
</dbReference>
<dbReference type="AlphaFoldDB" id="A0A0C7N377"/>
<dbReference type="InterPro" id="IPR046341">
    <property type="entry name" value="SET_dom_sf"/>
</dbReference>
<dbReference type="GeneID" id="34685930"/>
<dbReference type="STRING" id="1245769.A0A0C7N377"/>
<dbReference type="SUPFAM" id="SSF82199">
    <property type="entry name" value="SET domain"/>
    <property type="match status" value="1"/>
</dbReference>
<keyword evidence="2" id="KW-1185">Reference proteome</keyword>
<dbReference type="Proteomes" id="UP000054304">
    <property type="component" value="Unassembled WGS sequence"/>
</dbReference>